<organism evidence="1 2">
    <name type="scientific">Antarcticirhabdus aurantiaca</name>
    <dbReference type="NCBI Taxonomy" id="2606717"/>
    <lineage>
        <taxon>Bacteria</taxon>
        <taxon>Pseudomonadati</taxon>
        <taxon>Pseudomonadota</taxon>
        <taxon>Alphaproteobacteria</taxon>
        <taxon>Hyphomicrobiales</taxon>
        <taxon>Aurantimonadaceae</taxon>
        <taxon>Antarcticirhabdus</taxon>
    </lineage>
</organism>
<evidence type="ECO:0000313" key="2">
    <source>
        <dbReference type="Proteomes" id="UP001163223"/>
    </source>
</evidence>
<gene>
    <name evidence="1" type="ORF">OXU80_09310</name>
</gene>
<proteinExistence type="predicted"/>
<reference evidence="1" key="1">
    <citation type="submission" date="2022-11" db="EMBL/GenBank/DDBJ databases">
        <title>beta-Carotene-producing bacterium, Jeongeuplla avenae sp. nov., alleviates the salt stress of Arabidopsis seedlings.</title>
        <authorList>
            <person name="Jiang L."/>
            <person name="Lee J."/>
        </authorList>
    </citation>
    <scope>NUCLEOTIDE SEQUENCE</scope>
    <source>
        <strain evidence="1">DY_R2A_6</strain>
    </source>
</reference>
<dbReference type="Proteomes" id="UP001163223">
    <property type="component" value="Chromosome"/>
</dbReference>
<dbReference type="EMBL" id="CP113520">
    <property type="protein sequence ID" value="WAJ30378.1"/>
    <property type="molecule type" value="Genomic_DNA"/>
</dbReference>
<evidence type="ECO:0000313" key="1">
    <source>
        <dbReference type="EMBL" id="WAJ30378.1"/>
    </source>
</evidence>
<sequence length="312" mass="33460">MPLPIVHHPAFDARFDPAHRFPMSKFSRLAEILVEDGLVPADGWQVPVPAPAAWLRLAHSATYVDQVLNAAVPREIEKAIGFPVDERVALRSRAACGGTVLTARLALEQGLACNTAGGSHHARREAGAGFSVFNDVAVAARVLLADREVNRVLVVDCDVHQGDGTARIFEDDERVFTLSIHAAKNYPSEKARSDLDVELSDGIGDATYLDALMPALAQSFDASLPDLVFFNAGVDPHAEDRLGRLSLSDEGLMARDRAVIGFCREAGVPVACVLGGGYSRDIDALARRHSIVHRAATAEFSAPSAGARRREA</sequence>
<accession>A0ACD4NUA8</accession>
<name>A0ACD4NUA8_9HYPH</name>
<protein>
    <submittedName>
        <fullName evidence="1">Histone deacetylase</fullName>
    </submittedName>
</protein>
<keyword evidence="2" id="KW-1185">Reference proteome</keyword>